<dbReference type="SUPFAM" id="SSF54695">
    <property type="entry name" value="POZ domain"/>
    <property type="match status" value="1"/>
</dbReference>
<dbReference type="Proteomes" id="UP000651452">
    <property type="component" value="Unassembled WGS sequence"/>
</dbReference>
<protein>
    <recommendedName>
        <fullName evidence="2">BTB domain-containing protein</fullName>
    </recommendedName>
</protein>
<dbReference type="Gene3D" id="3.30.710.10">
    <property type="entry name" value="Potassium Channel Kv1.1, Chain A"/>
    <property type="match status" value="1"/>
</dbReference>
<gene>
    <name evidence="3" type="ORF">EKO04_004763</name>
</gene>
<dbReference type="PROSITE" id="PS50097">
    <property type="entry name" value="BTB"/>
    <property type="match status" value="1"/>
</dbReference>
<dbReference type="OrthoDB" id="3791982at2759"/>
<evidence type="ECO:0000313" key="3">
    <source>
        <dbReference type="EMBL" id="KAF9697301.1"/>
    </source>
</evidence>
<dbReference type="InterPro" id="IPR011333">
    <property type="entry name" value="SKP1/BTB/POZ_sf"/>
</dbReference>
<proteinExistence type="predicted"/>
<reference evidence="3" key="1">
    <citation type="submission" date="2018-12" db="EMBL/GenBank/DDBJ databases">
        <authorList>
            <person name="Syme R.A."/>
            <person name="Farfan-Caceres L."/>
            <person name="Lichtenzveig J."/>
        </authorList>
    </citation>
    <scope>NUCLEOTIDE SEQUENCE</scope>
    <source>
        <strain evidence="3">Al4</strain>
    </source>
</reference>
<evidence type="ECO:0000256" key="1">
    <source>
        <dbReference type="SAM" id="MobiDB-lite"/>
    </source>
</evidence>
<dbReference type="Pfam" id="PF00651">
    <property type="entry name" value="BTB"/>
    <property type="match status" value="1"/>
</dbReference>
<feature type="compositionally biased region" description="Low complexity" evidence="1">
    <location>
        <begin position="66"/>
        <end position="85"/>
    </location>
</feature>
<dbReference type="CDD" id="cd18186">
    <property type="entry name" value="BTB_POZ_ZBTB_KLHL-like"/>
    <property type="match status" value="1"/>
</dbReference>
<dbReference type="EMBL" id="RZGK01000008">
    <property type="protein sequence ID" value="KAF9697301.1"/>
    <property type="molecule type" value="Genomic_DNA"/>
</dbReference>
<name>A0A8H7J7V2_9PLEO</name>
<comment type="caution">
    <text evidence="3">The sequence shown here is derived from an EMBL/GenBank/DDBJ whole genome shotgun (WGS) entry which is preliminary data.</text>
</comment>
<feature type="domain" description="BTB" evidence="2">
    <location>
        <begin position="212"/>
        <end position="279"/>
    </location>
</feature>
<dbReference type="AlphaFoldDB" id="A0A8H7J7V2"/>
<feature type="region of interest" description="Disordered" evidence="1">
    <location>
        <begin position="59"/>
        <end position="92"/>
    </location>
</feature>
<accession>A0A8H7J7V2</accession>
<evidence type="ECO:0000313" key="4">
    <source>
        <dbReference type="Proteomes" id="UP000651452"/>
    </source>
</evidence>
<keyword evidence="4" id="KW-1185">Reference proteome</keyword>
<organism evidence="3 4">
    <name type="scientific">Ascochyta lentis</name>
    <dbReference type="NCBI Taxonomy" id="205686"/>
    <lineage>
        <taxon>Eukaryota</taxon>
        <taxon>Fungi</taxon>
        <taxon>Dikarya</taxon>
        <taxon>Ascomycota</taxon>
        <taxon>Pezizomycotina</taxon>
        <taxon>Dothideomycetes</taxon>
        <taxon>Pleosporomycetidae</taxon>
        <taxon>Pleosporales</taxon>
        <taxon>Pleosporineae</taxon>
        <taxon>Didymellaceae</taxon>
        <taxon>Ascochyta</taxon>
    </lineage>
</organism>
<evidence type="ECO:0000259" key="2">
    <source>
        <dbReference type="PROSITE" id="PS50097"/>
    </source>
</evidence>
<dbReference type="InterPro" id="IPR000210">
    <property type="entry name" value="BTB/POZ_dom"/>
</dbReference>
<reference evidence="3" key="2">
    <citation type="submission" date="2020-09" db="EMBL/GenBank/DDBJ databases">
        <title>Reference genome assembly for Australian Ascochyta lentis isolate Al4.</title>
        <authorList>
            <person name="Lee R.C."/>
            <person name="Farfan-Caceres L.M."/>
            <person name="Debler J.W."/>
            <person name="Williams A.H."/>
            <person name="Henares B.M."/>
        </authorList>
    </citation>
    <scope>NUCLEOTIDE SEQUENCE</scope>
    <source>
        <strain evidence="3">Al4</strain>
    </source>
</reference>
<sequence>MIRRFNINTYCEAQQPDNQWYRGNIQGGPYYTKNDGRPYYKVHLHHPLNKHEMIWATQLRPDPNDYGDGSSKDPSSSASYDSSAPPLNTTTSNQFAASSNQFVGSKTGATGVVTLQATSPLYNLPLKRSLDVGQQPVTSIVDVEAAQSALLDPNVGIAAGTLAVQPAAAAVVTGPAAQTSRDDAGGPSLAHQRSLLALLEGPVIEVRVTQSNSQDLSVETKTWGLPKALLAHSSLFFRVATRNVTDAHNKKSINLPGFQPAVFEAFLEWMYWGSYNAPAGVSDLEHGHDIDAWILGDKLEAAGFQNVAMDRLYLQYTASDSLQPLTIETVTYICARTATGSPLRLFLLDVLAQNFTNTERVKGTLEDWDVALQEYPDARLLLLAGFRTYGSSGSSVKAKKNYLVNSRKHT</sequence>